<comment type="caution">
    <text evidence="4">The sequence shown here is derived from an EMBL/GenBank/DDBJ whole genome shotgun (WGS) entry which is preliminary data.</text>
</comment>
<feature type="region of interest" description="Disordered" evidence="1">
    <location>
        <begin position="49"/>
        <end position="91"/>
    </location>
</feature>
<dbReference type="InterPro" id="IPR025392">
    <property type="entry name" value="DUF4124"/>
</dbReference>
<feature type="compositionally biased region" description="Basic and acidic residues" evidence="1">
    <location>
        <begin position="128"/>
        <end position="140"/>
    </location>
</feature>
<reference evidence="4" key="1">
    <citation type="submission" date="2020-04" db="EMBL/GenBank/DDBJ databases">
        <title>Deep metagenomics examines the oral microbiome during advanced dental caries in children, revealing novel taxa and co-occurrences with host molecules.</title>
        <authorList>
            <person name="Baker J.L."/>
            <person name="Morton J.T."/>
            <person name="Dinis M."/>
            <person name="Alvarez R."/>
            <person name="Tran N.C."/>
            <person name="Knight R."/>
            <person name="Edlund A."/>
        </authorList>
    </citation>
    <scope>NUCLEOTIDE SEQUENCE</scope>
    <source>
        <strain evidence="4">JCVI_32_bin.24</strain>
    </source>
</reference>
<name>A0A930FZN8_9RHOO</name>
<feature type="signal peptide" evidence="2">
    <location>
        <begin position="1"/>
        <end position="19"/>
    </location>
</feature>
<feature type="chain" id="PRO_5037173486" evidence="2">
    <location>
        <begin position="20"/>
        <end position="152"/>
    </location>
</feature>
<gene>
    <name evidence="4" type="ORF">HXL68_11150</name>
</gene>
<evidence type="ECO:0000256" key="2">
    <source>
        <dbReference type="SAM" id="SignalP"/>
    </source>
</evidence>
<feature type="compositionally biased region" description="Basic and acidic residues" evidence="1">
    <location>
        <begin position="79"/>
        <end position="91"/>
    </location>
</feature>
<feature type="domain" description="DUF4124" evidence="3">
    <location>
        <begin position="12"/>
        <end position="59"/>
    </location>
</feature>
<dbReference type="AlphaFoldDB" id="A0A930FZN8"/>
<feature type="compositionally biased region" description="Low complexity" evidence="1">
    <location>
        <begin position="64"/>
        <end position="75"/>
    </location>
</feature>
<evidence type="ECO:0000313" key="4">
    <source>
        <dbReference type="EMBL" id="MBF1165584.1"/>
    </source>
</evidence>
<proteinExistence type="predicted"/>
<dbReference type="Pfam" id="PF13511">
    <property type="entry name" value="DUF4124"/>
    <property type="match status" value="1"/>
</dbReference>
<evidence type="ECO:0000259" key="3">
    <source>
        <dbReference type="Pfam" id="PF13511"/>
    </source>
</evidence>
<sequence length="152" mass="16602">MTRCTLALLIIALPLSVSAQTIYKCVDANGSTTYTNAKLDKNCKAIASGPENSLPPLPNKPRVATGAAANPTPAGFPRVGEDTQKSRDNDRRHILEQELAGEQRSLEQAKKELAEQEALRGGQSDRTAPYRDRVGQHERNIQAIQKELGNLR</sequence>
<dbReference type="RefSeq" id="WP_027457363.1">
    <property type="nucleotide sequence ID" value="NZ_JARBJQ010000003.1"/>
</dbReference>
<protein>
    <submittedName>
        <fullName evidence="4">DUF4124 domain-containing protein</fullName>
    </submittedName>
</protein>
<dbReference type="EMBL" id="JABZMI010000235">
    <property type="protein sequence ID" value="MBF1165584.1"/>
    <property type="molecule type" value="Genomic_DNA"/>
</dbReference>
<keyword evidence="2" id="KW-0732">Signal</keyword>
<dbReference type="Proteomes" id="UP000718593">
    <property type="component" value="Unassembled WGS sequence"/>
</dbReference>
<evidence type="ECO:0000256" key="1">
    <source>
        <dbReference type="SAM" id="MobiDB-lite"/>
    </source>
</evidence>
<accession>A0A930FZN8</accession>
<evidence type="ECO:0000313" key="5">
    <source>
        <dbReference type="Proteomes" id="UP000718593"/>
    </source>
</evidence>
<organism evidence="4 5">
    <name type="scientific">Dechloromonas agitata</name>
    <dbReference type="NCBI Taxonomy" id="73030"/>
    <lineage>
        <taxon>Bacteria</taxon>
        <taxon>Pseudomonadati</taxon>
        <taxon>Pseudomonadota</taxon>
        <taxon>Betaproteobacteria</taxon>
        <taxon>Rhodocyclales</taxon>
        <taxon>Azonexaceae</taxon>
        <taxon>Dechloromonas</taxon>
    </lineage>
</organism>
<feature type="region of interest" description="Disordered" evidence="1">
    <location>
        <begin position="111"/>
        <end position="152"/>
    </location>
</feature>